<dbReference type="Pfam" id="PF13912">
    <property type="entry name" value="zf-C2H2_6"/>
    <property type="match status" value="1"/>
</dbReference>
<evidence type="ECO:0000313" key="4">
    <source>
        <dbReference type="Proteomes" id="UP000594638"/>
    </source>
</evidence>
<evidence type="ECO:0000256" key="1">
    <source>
        <dbReference type="PROSITE-ProRule" id="PRU00042"/>
    </source>
</evidence>
<dbReference type="Proteomes" id="UP000594638">
    <property type="component" value="Unassembled WGS sequence"/>
</dbReference>
<evidence type="ECO:0000313" key="3">
    <source>
        <dbReference type="EMBL" id="CAA2985309.1"/>
    </source>
</evidence>
<gene>
    <name evidence="3" type="ORF">OLEA9_A045721</name>
</gene>
<name>A0A8S0S1K5_OLEEU</name>
<organism evidence="3 4">
    <name type="scientific">Olea europaea subsp. europaea</name>
    <dbReference type="NCBI Taxonomy" id="158383"/>
    <lineage>
        <taxon>Eukaryota</taxon>
        <taxon>Viridiplantae</taxon>
        <taxon>Streptophyta</taxon>
        <taxon>Embryophyta</taxon>
        <taxon>Tracheophyta</taxon>
        <taxon>Spermatophyta</taxon>
        <taxon>Magnoliopsida</taxon>
        <taxon>eudicotyledons</taxon>
        <taxon>Gunneridae</taxon>
        <taxon>Pentapetalae</taxon>
        <taxon>asterids</taxon>
        <taxon>lamiids</taxon>
        <taxon>Lamiales</taxon>
        <taxon>Oleaceae</taxon>
        <taxon>Oleeae</taxon>
        <taxon>Olea</taxon>
    </lineage>
</organism>
<dbReference type="EMBL" id="CACTIH010003801">
    <property type="protein sequence ID" value="CAA2985309.1"/>
    <property type="molecule type" value="Genomic_DNA"/>
</dbReference>
<dbReference type="InterPro" id="IPR013087">
    <property type="entry name" value="Znf_C2H2_type"/>
</dbReference>
<dbReference type="InterPro" id="IPR036236">
    <property type="entry name" value="Znf_C2H2_sf"/>
</dbReference>
<accession>A0A8S0S1K5</accession>
<proteinExistence type="predicted"/>
<keyword evidence="4" id="KW-1185">Reference proteome</keyword>
<dbReference type="Gramene" id="OE9A045721T1">
    <property type="protein sequence ID" value="OE9A045721C1"/>
    <property type="gene ID" value="OE9A045721"/>
</dbReference>
<feature type="domain" description="C2H2-type" evidence="2">
    <location>
        <begin position="121"/>
        <end position="143"/>
    </location>
</feature>
<keyword evidence="1" id="KW-0479">Metal-binding</keyword>
<keyword evidence="1" id="KW-0863">Zinc-finger</keyword>
<reference evidence="3 4" key="1">
    <citation type="submission" date="2019-12" db="EMBL/GenBank/DDBJ databases">
        <authorList>
            <person name="Alioto T."/>
            <person name="Alioto T."/>
            <person name="Gomez Garrido J."/>
        </authorList>
    </citation>
    <scope>NUCLEOTIDE SEQUENCE [LARGE SCALE GENOMIC DNA]</scope>
</reference>
<dbReference type="AlphaFoldDB" id="A0A8S0S1K5"/>
<dbReference type="PANTHER" id="PTHR47068">
    <property type="entry name" value="OS02G0659100 PROTEIN"/>
    <property type="match status" value="1"/>
</dbReference>
<dbReference type="PROSITE" id="PS00028">
    <property type="entry name" value="ZINC_FINGER_C2H2_1"/>
    <property type="match status" value="1"/>
</dbReference>
<dbReference type="OrthoDB" id="6077919at2759"/>
<comment type="caution">
    <text evidence="3">The sequence shown here is derived from an EMBL/GenBank/DDBJ whole genome shotgun (WGS) entry which is preliminary data.</text>
</comment>
<evidence type="ECO:0000259" key="2">
    <source>
        <dbReference type="PROSITE" id="PS50157"/>
    </source>
</evidence>
<sequence length="191" mass="21354">MKKTETRRSQMMFIKMDNNCDDQDCCSASSEEQDLANCLVMLSNKSCAMSNREEIIKAKEVGIKGGHRASHKKVKGCFAAKIDNPNNNVIEQDLITDIENDEVSTTLDSRDSYSKKGSKVHECTVCCRVFSSGQALGGHKRCHWLTSASVGNAFKQNFHGFQYDHSQQLYKKPSLSPSNLTSTCRLAYEIL</sequence>
<dbReference type="GO" id="GO:0008270">
    <property type="term" value="F:zinc ion binding"/>
    <property type="evidence" value="ECO:0007669"/>
    <property type="project" value="UniProtKB-KW"/>
</dbReference>
<dbReference type="SUPFAM" id="SSF57667">
    <property type="entry name" value="beta-beta-alpha zinc fingers"/>
    <property type="match status" value="1"/>
</dbReference>
<keyword evidence="1" id="KW-0862">Zinc</keyword>
<dbReference type="PANTHER" id="PTHR47068:SF1">
    <property type="entry name" value="OS02G0659100 PROTEIN"/>
    <property type="match status" value="1"/>
</dbReference>
<dbReference type="PROSITE" id="PS50157">
    <property type="entry name" value="ZINC_FINGER_C2H2_2"/>
    <property type="match status" value="1"/>
</dbReference>
<protein>
    <submittedName>
        <fullName evidence="3">Zinc finger ZAT1</fullName>
    </submittedName>
</protein>